<feature type="transmembrane region" description="Helical" evidence="1">
    <location>
        <begin position="71"/>
        <end position="96"/>
    </location>
</feature>
<dbReference type="AlphaFoldDB" id="A0A423PET8"/>
<dbReference type="NCBIfam" id="TIGR03745">
    <property type="entry name" value="conj_TIGR03745"/>
    <property type="match status" value="1"/>
</dbReference>
<dbReference type="Pfam" id="PF11190">
    <property type="entry name" value="DUF2976"/>
    <property type="match status" value="1"/>
</dbReference>
<comment type="caution">
    <text evidence="2">The sequence shown here is derived from an EMBL/GenBank/DDBJ whole genome shotgun (WGS) entry which is preliminary data.</text>
</comment>
<dbReference type="RefSeq" id="WP_123659374.1">
    <property type="nucleotide sequence ID" value="NZ_AYKG01000068.1"/>
</dbReference>
<sequence length="137" mass="14505">MQRITQLTAFFQQLALARTLGNAVWQVRRRLSIAFLALATLPQVALADLPSIEQPSNGGGGGSLYDNIQGYLADAAVLLGLILTTAGFLVVAGSALGKFREATKRGEWGEFITVVVVGVVLVVILIWLANKAADILA</sequence>
<keyword evidence="1" id="KW-1133">Transmembrane helix</keyword>
<keyword evidence="3" id="KW-1185">Reference proteome</keyword>
<reference evidence="2 3" key="1">
    <citation type="submission" date="2013-10" db="EMBL/GenBank/DDBJ databases">
        <title>Salinisphaera japonica YTM-1 Genome Sequencing.</title>
        <authorList>
            <person name="Lai Q."/>
            <person name="Li C."/>
            <person name="Shao Z."/>
        </authorList>
    </citation>
    <scope>NUCLEOTIDE SEQUENCE [LARGE SCALE GENOMIC DNA]</scope>
    <source>
        <strain evidence="2 3">YTM-1</strain>
    </source>
</reference>
<gene>
    <name evidence="2" type="ORF">SAJA_14675</name>
</gene>
<keyword evidence="1" id="KW-0472">Membrane</keyword>
<evidence type="ECO:0000313" key="3">
    <source>
        <dbReference type="Proteomes" id="UP000285310"/>
    </source>
</evidence>
<name>A0A423PET8_9GAMM</name>
<feature type="transmembrane region" description="Helical" evidence="1">
    <location>
        <begin position="108"/>
        <end position="129"/>
    </location>
</feature>
<dbReference type="InterPro" id="IPR021356">
    <property type="entry name" value="Integr_conj_element_PFL4702"/>
</dbReference>
<keyword evidence="1" id="KW-0812">Transmembrane</keyword>
<dbReference type="OrthoDB" id="5784566at2"/>
<dbReference type="EMBL" id="AYKG01000068">
    <property type="protein sequence ID" value="ROO24112.1"/>
    <property type="molecule type" value="Genomic_DNA"/>
</dbReference>
<evidence type="ECO:0000313" key="2">
    <source>
        <dbReference type="EMBL" id="ROO24112.1"/>
    </source>
</evidence>
<organism evidence="2 3">
    <name type="scientific">Salinisphaera japonica YTM-1</name>
    <dbReference type="NCBI Taxonomy" id="1209778"/>
    <lineage>
        <taxon>Bacteria</taxon>
        <taxon>Pseudomonadati</taxon>
        <taxon>Pseudomonadota</taxon>
        <taxon>Gammaproteobacteria</taxon>
        <taxon>Salinisphaerales</taxon>
        <taxon>Salinisphaeraceae</taxon>
        <taxon>Salinisphaera</taxon>
    </lineage>
</organism>
<evidence type="ECO:0000256" key="1">
    <source>
        <dbReference type="SAM" id="Phobius"/>
    </source>
</evidence>
<accession>A0A423PET8</accession>
<dbReference type="Proteomes" id="UP000285310">
    <property type="component" value="Unassembled WGS sequence"/>
</dbReference>
<protein>
    <submittedName>
        <fullName evidence="2">Integrating conjugative element membrane protein</fullName>
    </submittedName>
</protein>
<dbReference type="InParanoid" id="A0A423PET8"/>
<proteinExistence type="predicted"/>